<dbReference type="AlphaFoldDB" id="A0A3Q3H156"/>
<dbReference type="PANTHER" id="PTHR11923:SF110">
    <property type="entry name" value="SCAVENGER RECEPTOR CLASS B MEMBER 1"/>
    <property type="match status" value="1"/>
</dbReference>
<dbReference type="PRINTS" id="PR01609">
    <property type="entry name" value="CD36FAMILY"/>
</dbReference>
<dbReference type="InterPro" id="IPR002159">
    <property type="entry name" value="CD36_fam"/>
</dbReference>
<dbReference type="GO" id="GO:0070508">
    <property type="term" value="P:cholesterol import"/>
    <property type="evidence" value="ECO:0007669"/>
    <property type="project" value="TreeGrafter"/>
</dbReference>
<reference evidence="14" key="1">
    <citation type="submission" date="2025-08" db="UniProtKB">
        <authorList>
            <consortium name="Ensembl"/>
        </authorList>
    </citation>
    <scope>IDENTIFICATION</scope>
</reference>
<dbReference type="GO" id="GO:0005737">
    <property type="term" value="C:cytoplasm"/>
    <property type="evidence" value="ECO:0007669"/>
    <property type="project" value="TreeGrafter"/>
</dbReference>
<comment type="similarity">
    <text evidence="3">Belongs to the CD36 family.</text>
</comment>
<evidence type="ECO:0000256" key="4">
    <source>
        <dbReference type="ARBA" id="ARBA00022475"/>
    </source>
</evidence>
<dbReference type="PANTHER" id="PTHR11923">
    <property type="entry name" value="SCAVENGER RECEPTOR CLASS B TYPE-1 SR-B1"/>
    <property type="match status" value="1"/>
</dbReference>
<sequence>MFICFPFSRKRIQKDNITFHPNNTVSYREYRRYFFEPTMSVGSESDVVTIPNMLVLGAAVMMENMPFAVRLMISATFKTFKEGPFLTKTVGELMWGYDSGLVDFLNKYLPGMLPSSGKFGLFADFNNSNTGLFTINTGKDDIGKVHKVDSWNGLTKVTHTPQCNMINGTAGQMWPPFMTKESTLPFYSPDACRSMELVYQRPGEMKGIPLYRYVAPKTLFANGTDYAPNEGFCPCRQSGLLNVSSCRHNSPVFISHPHFFNADPVLLDYVNGLSPSEDKHGLFIDIHPETGVPLNVSIRLQLNLYMKKVSAITCIHCSGYIDGPILTTFHTNLVILPAVMEYMQYGFIALGLATILIASLVYHKSVCLDSSEEEDDVLHIKELSFSIRLFRALDVVVEAGGPSLSHPRGLTSKTI</sequence>
<keyword evidence="9" id="KW-0675">Receptor</keyword>
<feature type="transmembrane region" description="Helical" evidence="13">
    <location>
        <begin position="342"/>
        <end position="362"/>
    </location>
</feature>
<dbReference type="Ensembl" id="ENSLBET00000038650.1">
    <property type="protein sequence ID" value="ENSLBEP00000037113.1"/>
    <property type="gene ID" value="ENSLBEG00000027673.1"/>
</dbReference>
<dbReference type="GO" id="GO:0034381">
    <property type="term" value="P:plasma lipoprotein particle clearance"/>
    <property type="evidence" value="ECO:0007669"/>
    <property type="project" value="TreeGrafter"/>
</dbReference>
<evidence type="ECO:0000256" key="13">
    <source>
        <dbReference type="SAM" id="Phobius"/>
    </source>
</evidence>
<dbReference type="Proteomes" id="UP000261660">
    <property type="component" value="Unplaced"/>
</dbReference>
<name>A0A3Q3H156_9LABR</name>
<dbReference type="GO" id="GO:0043654">
    <property type="term" value="P:recognition of apoptotic cell"/>
    <property type="evidence" value="ECO:0007669"/>
    <property type="project" value="TreeGrafter"/>
</dbReference>
<accession>A0A3Q3H156</accession>
<evidence type="ECO:0000256" key="3">
    <source>
        <dbReference type="ARBA" id="ARBA00010532"/>
    </source>
</evidence>
<evidence type="ECO:0000256" key="6">
    <source>
        <dbReference type="ARBA" id="ARBA00022989"/>
    </source>
</evidence>
<dbReference type="GO" id="GO:0005044">
    <property type="term" value="F:scavenger receptor activity"/>
    <property type="evidence" value="ECO:0007669"/>
    <property type="project" value="TreeGrafter"/>
</dbReference>
<dbReference type="GO" id="GO:0005901">
    <property type="term" value="C:caveola"/>
    <property type="evidence" value="ECO:0007669"/>
    <property type="project" value="UniProtKB-SubCell"/>
</dbReference>
<keyword evidence="4" id="KW-1003">Cell membrane</keyword>
<keyword evidence="8" id="KW-1015">Disulfide bond</keyword>
<comment type="subcellular location">
    <subcellularLocation>
        <location evidence="2">Cell membrane</location>
        <topology evidence="2">Multi-pass membrane protein</topology>
    </subcellularLocation>
    <subcellularLocation>
        <location evidence="1">Membrane</location>
        <location evidence="1">Caveola</location>
        <topology evidence="1">Multi-pass membrane protein</topology>
    </subcellularLocation>
</comment>
<keyword evidence="5 13" id="KW-0812">Transmembrane</keyword>
<evidence type="ECO:0000256" key="5">
    <source>
        <dbReference type="ARBA" id="ARBA00022692"/>
    </source>
</evidence>
<evidence type="ECO:0000313" key="14">
    <source>
        <dbReference type="Ensembl" id="ENSLBEP00000037113.1"/>
    </source>
</evidence>
<evidence type="ECO:0000256" key="11">
    <source>
        <dbReference type="ARBA" id="ARBA00040821"/>
    </source>
</evidence>
<keyword evidence="10" id="KW-0325">Glycoprotein</keyword>
<evidence type="ECO:0000256" key="2">
    <source>
        <dbReference type="ARBA" id="ARBA00004651"/>
    </source>
</evidence>
<dbReference type="GO" id="GO:0008289">
    <property type="term" value="F:lipid binding"/>
    <property type="evidence" value="ECO:0007669"/>
    <property type="project" value="TreeGrafter"/>
</dbReference>
<dbReference type="GO" id="GO:0033344">
    <property type="term" value="P:cholesterol efflux"/>
    <property type="evidence" value="ECO:0007669"/>
    <property type="project" value="TreeGrafter"/>
</dbReference>
<dbReference type="GeneTree" id="ENSGT00940000153372"/>
<keyword evidence="6 13" id="KW-1133">Transmembrane helix</keyword>
<evidence type="ECO:0000313" key="15">
    <source>
        <dbReference type="Proteomes" id="UP000261660"/>
    </source>
</evidence>
<dbReference type="GO" id="GO:0030169">
    <property type="term" value="F:low-density lipoprotein particle binding"/>
    <property type="evidence" value="ECO:0007669"/>
    <property type="project" value="TreeGrafter"/>
</dbReference>
<keyword evidence="7 13" id="KW-0472">Membrane</keyword>
<dbReference type="Pfam" id="PF01130">
    <property type="entry name" value="CD36"/>
    <property type="match status" value="1"/>
</dbReference>
<evidence type="ECO:0000256" key="8">
    <source>
        <dbReference type="ARBA" id="ARBA00023157"/>
    </source>
</evidence>
<evidence type="ECO:0000256" key="9">
    <source>
        <dbReference type="ARBA" id="ARBA00023170"/>
    </source>
</evidence>
<proteinExistence type="inferred from homology"/>
<organism evidence="14 15">
    <name type="scientific">Labrus bergylta</name>
    <name type="common">ballan wrasse</name>
    <dbReference type="NCBI Taxonomy" id="56723"/>
    <lineage>
        <taxon>Eukaryota</taxon>
        <taxon>Metazoa</taxon>
        <taxon>Chordata</taxon>
        <taxon>Craniata</taxon>
        <taxon>Vertebrata</taxon>
        <taxon>Euteleostomi</taxon>
        <taxon>Actinopterygii</taxon>
        <taxon>Neopterygii</taxon>
        <taxon>Teleostei</taxon>
        <taxon>Neoteleostei</taxon>
        <taxon>Acanthomorphata</taxon>
        <taxon>Eupercaria</taxon>
        <taxon>Labriformes</taxon>
        <taxon>Labridae</taxon>
        <taxon>Labrus</taxon>
    </lineage>
</organism>
<reference evidence="14" key="2">
    <citation type="submission" date="2025-09" db="UniProtKB">
        <authorList>
            <consortium name="Ensembl"/>
        </authorList>
    </citation>
    <scope>IDENTIFICATION</scope>
</reference>
<evidence type="ECO:0000256" key="1">
    <source>
        <dbReference type="ARBA" id="ARBA00004189"/>
    </source>
</evidence>
<keyword evidence="15" id="KW-1185">Reference proteome</keyword>
<evidence type="ECO:0000256" key="7">
    <source>
        <dbReference type="ARBA" id="ARBA00023136"/>
    </source>
</evidence>
<evidence type="ECO:0000256" key="12">
    <source>
        <dbReference type="ARBA" id="ARBA00042244"/>
    </source>
</evidence>
<protein>
    <recommendedName>
        <fullName evidence="11">Scavenger receptor class B member 1</fullName>
    </recommendedName>
    <alternativeName>
        <fullName evidence="12">SR-BI</fullName>
    </alternativeName>
</protein>
<evidence type="ECO:0000256" key="10">
    <source>
        <dbReference type="ARBA" id="ARBA00023180"/>
    </source>
</evidence>